<keyword evidence="3" id="KW-1185">Reference proteome</keyword>
<dbReference type="InterPro" id="IPR039261">
    <property type="entry name" value="FNR_nucleotide-bd"/>
</dbReference>
<dbReference type="SUPFAM" id="SSF63380">
    <property type="entry name" value="Riboflavin synthase domain-like"/>
    <property type="match status" value="1"/>
</dbReference>
<name>A0A239PBM6_9ACTN</name>
<sequence length="251" mass="27622">MSTAGARPIRRILDRVLVSGTVEDVVPVARHMRRIRIGGASLRDLDWTPGQHVRLQVGDLLSPQTWLRGFRDVLRTYSIWDYDPRGSLDLCILDHAEAGPGALWSRQASIGRHVAFTRPEGRFVPRGDAPYHLFVGDETAEVAFGAMLRALPGSARAYGAVAVGGPDDRLPLSRSDELTWVYRDSASPADTDLLVHAVRSLALPDHPGVAYVAGQARTCQAVREHLVRERGWPRDAVLVKAFWAPGKRGLD</sequence>
<dbReference type="CDD" id="cd06193">
    <property type="entry name" value="siderophore_interacting"/>
    <property type="match status" value="1"/>
</dbReference>
<protein>
    <submittedName>
        <fullName evidence="2">NADPH-dependent ferric siderophore reductase, contains FAD-binding and SIP domains</fullName>
    </submittedName>
</protein>
<reference evidence="2 3" key="1">
    <citation type="submission" date="2017-06" db="EMBL/GenBank/DDBJ databases">
        <authorList>
            <person name="Kim H.J."/>
            <person name="Triplett B.A."/>
        </authorList>
    </citation>
    <scope>NUCLEOTIDE SEQUENCE [LARGE SCALE GENOMIC DNA]</scope>
    <source>
        <strain evidence="2 3">CGMCC 4.2132</strain>
    </source>
</reference>
<dbReference type="GO" id="GO:0016491">
    <property type="term" value="F:oxidoreductase activity"/>
    <property type="evidence" value="ECO:0007669"/>
    <property type="project" value="InterPro"/>
</dbReference>
<accession>A0A239PBM6</accession>
<dbReference type="AlphaFoldDB" id="A0A239PBM6"/>
<feature type="domain" description="FAD-binding FR-type" evidence="1">
    <location>
        <begin position="15"/>
        <end position="126"/>
    </location>
</feature>
<dbReference type="Pfam" id="PF04954">
    <property type="entry name" value="SIP"/>
    <property type="match status" value="1"/>
</dbReference>
<evidence type="ECO:0000313" key="2">
    <source>
        <dbReference type="EMBL" id="SNT64332.1"/>
    </source>
</evidence>
<dbReference type="InterPro" id="IPR007037">
    <property type="entry name" value="SIP_rossman_dom"/>
</dbReference>
<dbReference type="OrthoDB" id="3745257at2"/>
<dbReference type="InterPro" id="IPR017927">
    <property type="entry name" value="FAD-bd_FR_type"/>
</dbReference>
<dbReference type="InterPro" id="IPR017938">
    <property type="entry name" value="Riboflavin_synthase-like_b-brl"/>
</dbReference>
<evidence type="ECO:0000313" key="3">
    <source>
        <dbReference type="Proteomes" id="UP000198282"/>
    </source>
</evidence>
<dbReference type="Proteomes" id="UP000198282">
    <property type="component" value="Unassembled WGS sequence"/>
</dbReference>
<gene>
    <name evidence="2" type="ORF">SAMN05216276_11164</name>
</gene>
<evidence type="ECO:0000259" key="1">
    <source>
        <dbReference type="PROSITE" id="PS51384"/>
    </source>
</evidence>
<dbReference type="Pfam" id="PF08021">
    <property type="entry name" value="FAD_binding_9"/>
    <property type="match status" value="1"/>
</dbReference>
<organism evidence="2 3">
    <name type="scientific">Streptosporangium subroseum</name>
    <dbReference type="NCBI Taxonomy" id="106412"/>
    <lineage>
        <taxon>Bacteria</taxon>
        <taxon>Bacillati</taxon>
        <taxon>Actinomycetota</taxon>
        <taxon>Actinomycetes</taxon>
        <taxon>Streptosporangiales</taxon>
        <taxon>Streptosporangiaceae</taxon>
        <taxon>Streptosporangium</taxon>
    </lineage>
</organism>
<dbReference type="EMBL" id="FZOD01000116">
    <property type="protein sequence ID" value="SNT64332.1"/>
    <property type="molecule type" value="Genomic_DNA"/>
</dbReference>
<dbReference type="InterPro" id="IPR039374">
    <property type="entry name" value="SIP_fam"/>
</dbReference>
<dbReference type="Gene3D" id="3.40.50.80">
    <property type="entry name" value="Nucleotide-binding domain of ferredoxin-NADP reductase (FNR) module"/>
    <property type="match status" value="1"/>
</dbReference>
<dbReference type="InterPro" id="IPR013113">
    <property type="entry name" value="SIP_FAD-bd"/>
</dbReference>
<dbReference type="RefSeq" id="WP_089213783.1">
    <property type="nucleotide sequence ID" value="NZ_FZOD01000116.1"/>
</dbReference>
<dbReference type="PANTHER" id="PTHR30157">
    <property type="entry name" value="FERRIC REDUCTASE, NADPH-DEPENDENT"/>
    <property type="match status" value="1"/>
</dbReference>
<dbReference type="PANTHER" id="PTHR30157:SF0">
    <property type="entry name" value="NADPH-DEPENDENT FERRIC-CHELATE REDUCTASE"/>
    <property type="match status" value="1"/>
</dbReference>
<dbReference type="Gene3D" id="2.40.30.10">
    <property type="entry name" value="Translation factors"/>
    <property type="match status" value="1"/>
</dbReference>
<dbReference type="PROSITE" id="PS51384">
    <property type="entry name" value="FAD_FR"/>
    <property type="match status" value="1"/>
</dbReference>
<proteinExistence type="predicted"/>